<dbReference type="SUPFAM" id="SSF51905">
    <property type="entry name" value="FAD/NAD(P)-binding domain"/>
    <property type="match status" value="1"/>
</dbReference>
<evidence type="ECO:0000256" key="4">
    <source>
        <dbReference type="ARBA" id="ARBA00023033"/>
    </source>
</evidence>
<evidence type="ECO:0000256" key="1">
    <source>
        <dbReference type="ARBA" id="ARBA00022630"/>
    </source>
</evidence>
<dbReference type="Proteomes" id="UP001189429">
    <property type="component" value="Unassembled WGS sequence"/>
</dbReference>
<name>A0ABN9XKZ8_9DINO</name>
<evidence type="ECO:0000259" key="6">
    <source>
        <dbReference type="Pfam" id="PF01494"/>
    </source>
</evidence>
<evidence type="ECO:0000256" key="3">
    <source>
        <dbReference type="ARBA" id="ARBA00023002"/>
    </source>
</evidence>
<dbReference type="Pfam" id="PF01494">
    <property type="entry name" value="FAD_binding_3"/>
    <property type="match status" value="1"/>
</dbReference>
<evidence type="ECO:0000256" key="2">
    <source>
        <dbReference type="ARBA" id="ARBA00022827"/>
    </source>
</evidence>
<keyword evidence="8" id="KW-1185">Reference proteome</keyword>
<evidence type="ECO:0000256" key="5">
    <source>
        <dbReference type="SAM" id="MobiDB-lite"/>
    </source>
</evidence>
<comment type="caution">
    <text evidence="7">The sequence shown here is derived from an EMBL/GenBank/DDBJ whole genome shotgun (WGS) entry which is preliminary data.</text>
</comment>
<evidence type="ECO:0000313" key="7">
    <source>
        <dbReference type="EMBL" id="CAK0900511.1"/>
    </source>
</evidence>
<gene>
    <name evidence="7" type="ORF">PCOR1329_LOCUS77762</name>
</gene>
<dbReference type="PRINTS" id="PR00420">
    <property type="entry name" value="RNGMNOXGNASE"/>
</dbReference>
<reference evidence="7" key="1">
    <citation type="submission" date="2023-10" db="EMBL/GenBank/DDBJ databases">
        <authorList>
            <person name="Chen Y."/>
            <person name="Shah S."/>
            <person name="Dougan E. K."/>
            <person name="Thang M."/>
            <person name="Chan C."/>
        </authorList>
    </citation>
    <scope>NUCLEOTIDE SEQUENCE [LARGE SCALE GENOMIC DNA]</scope>
</reference>
<protein>
    <recommendedName>
        <fullName evidence="6">FAD-binding domain-containing protein</fullName>
    </recommendedName>
</protein>
<dbReference type="InterPro" id="IPR036188">
    <property type="entry name" value="FAD/NAD-bd_sf"/>
</dbReference>
<dbReference type="EMBL" id="CAUYUJ010020790">
    <property type="protein sequence ID" value="CAK0900511.1"/>
    <property type="molecule type" value="Genomic_DNA"/>
</dbReference>
<keyword evidence="4" id="KW-0503">Monooxygenase</keyword>
<keyword evidence="2" id="KW-0274">FAD</keyword>
<organism evidence="7 8">
    <name type="scientific">Prorocentrum cordatum</name>
    <dbReference type="NCBI Taxonomy" id="2364126"/>
    <lineage>
        <taxon>Eukaryota</taxon>
        <taxon>Sar</taxon>
        <taxon>Alveolata</taxon>
        <taxon>Dinophyceae</taxon>
        <taxon>Prorocentrales</taxon>
        <taxon>Prorocentraceae</taxon>
        <taxon>Prorocentrum</taxon>
    </lineage>
</organism>
<dbReference type="InterPro" id="IPR002938">
    <property type="entry name" value="FAD-bd"/>
</dbReference>
<feature type="compositionally biased region" description="Low complexity" evidence="5">
    <location>
        <begin position="11"/>
        <end position="24"/>
    </location>
</feature>
<feature type="region of interest" description="Disordered" evidence="5">
    <location>
        <begin position="1"/>
        <end position="24"/>
    </location>
</feature>
<dbReference type="PANTHER" id="PTHR46972:SF1">
    <property type="entry name" value="FAD DEPENDENT OXIDOREDUCTASE DOMAIN-CONTAINING PROTEIN"/>
    <property type="match status" value="1"/>
</dbReference>
<dbReference type="Gene3D" id="3.50.50.60">
    <property type="entry name" value="FAD/NAD(P)-binding domain"/>
    <property type="match status" value="1"/>
</dbReference>
<keyword evidence="3" id="KW-0560">Oxidoreductase</keyword>
<dbReference type="PANTHER" id="PTHR46972">
    <property type="entry name" value="MONOOXYGENASE ASQM-RELATED"/>
    <property type="match status" value="1"/>
</dbReference>
<proteinExistence type="predicted"/>
<evidence type="ECO:0000313" key="8">
    <source>
        <dbReference type="Proteomes" id="UP001189429"/>
    </source>
</evidence>
<accession>A0ABN9XKZ8</accession>
<sequence length="300" mass="31116">MDDVRGGRGAPAGRSRSPKRQAAAGRPAVAVVGGGLAGLALARALQVDSVTAAGAAVIVLEASVTLSSPFAGALTIHQAAARALRRLGLWEEWLRIREEDSQEPDQSEGCASREALLNMLAGSLRPGTLRLGCGLVGLRDAGGLGLLCELQGGNVLGPFDVVVGADGLRSSVRRLAALPPLRRARLRVLLLGDAQREFGRERDLGLRRIRSGANEALESAVSLAGSLAEALHGRGGAAPPSGAGPEPLGGLRAHSAELALCWASWLRYSAGELGARCRRRPRERRMNILTGGGVGTFCQA</sequence>
<keyword evidence="1" id="KW-0285">Flavoprotein</keyword>
<feature type="domain" description="FAD-binding" evidence="6">
    <location>
        <begin position="28"/>
        <end position="95"/>
    </location>
</feature>